<proteinExistence type="predicted"/>
<keyword evidence="3" id="KW-1185">Reference proteome</keyword>
<evidence type="ECO:0000313" key="2">
    <source>
        <dbReference type="EMBL" id="KAG2243283.1"/>
    </source>
</evidence>
<name>A0A8X7P3J7_BRACI</name>
<feature type="region of interest" description="Disordered" evidence="1">
    <location>
        <begin position="33"/>
        <end position="53"/>
    </location>
</feature>
<dbReference type="AlphaFoldDB" id="A0A8X7P3J7"/>
<gene>
    <name evidence="2" type="ORF">Bca52824_094878</name>
</gene>
<feature type="compositionally biased region" description="Polar residues" evidence="1">
    <location>
        <begin position="35"/>
        <end position="51"/>
    </location>
</feature>
<reference evidence="2 3" key="1">
    <citation type="submission" date="2020-02" db="EMBL/GenBank/DDBJ databases">
        <authorList>
            <person name="Ma Q."/>
            <person name="Huang Y."/>
            <person name="Song X."/>
            <person name="Pei D."/>
        </authorList>
    </citation>
    <scope>NUCLEOTIDE SEQUENCE [LARGE SCALE GENOMIC DNA]</scope>
    <source>
        <strain evidence="2">Sxm20200214</strain>
        <tissue evidence="2">Leaf</tissue>
    </source>
</reference>
<dbReference type="Proteomes" id="UP000886595">
    <property type="component" value="Unassembled WGS sequence"/>
</dbReference>
<organism evidence="2 3">
    <name type="scientific">Brassica carinata</name>
    <name type="common">Ethiopian mustard</name>
    <name type="synonym">Abyssinian cabbage</name>
    <dbReference type="NCBI Taxonomy" id="52824"/>
    <lineage>
        <taxon>Eukaryota</taxon>
        <taxon>Viridiplantae</taxon>
        <taxon>Streptophyta</taxon>
        <taxon>Embryophyta</taxon>
        <taxon>Tracheophyta</taxon>
        <taxon>Spermatophyta</taxon>
        <taxon>Magnoliopsida</taxon>
        <taxon>eudicotyledons</taxon>
        <taxon>Gunneridae</taxon>
        <taxon>Pentapetalae</taxon>
        <taxon>rosids</taxon>
        <taxon>malvids</taxon>
        <taxon>Brassicales</taxon>
        <taxon>Brassicaceae</taxon>
        <taxon>Brassiceae</taxon>
        <taxon>Brassica</taxon>
    </lineage>
</organism>
<protein>
    <submittedName>
        <fullName evidence="2">Uncharacterized protein</fullName>
    </submittedName>
</protein>
<evidence type="ECO:0000313" key="3">
    <source>
        <dbReference type="Proteomes" id="UP000886595"/>
    </source>
</evidence>
<comment type="caution">
    <text evidence="2">The sequence shown here is derived from an EMBL/GenBank/DDBJ whole genome shotgun (WGS) entry which is preliminary data.</text>
</comment>
<accession>A0A8X7P3J7</accession>
<sequence length="126" mass="14353">MDPNKHKYRPILSLNLVIFKMDLWHMPCLPPSRAGTASNPNKQTDPFSMSNHLAPPTNVQMAMQQQQMMMMNNQNSYNNNYSPYHHHFSSNHLSSLSPNPFGVPFLALPAPSSATQQEHNHHHVLL</sequence>
<evidence type="ECO:0000256" key="1">
    <source>
        <dbReference type="SAM" id="MobiDB-lite"/>
    </source>
</evidence>
<dbReference type="EMBL" id="JAAMPC010000232">
    <property type="protein sequence ID" value="KAG2243283.1"/>
    <property type="molecule type" value="Genomic_DNA"/>
</dbReference>